<protein>
    <recommendedName>
        <fullName evidence="5">ATP synthase F0 subunit 8</fullName>
    </recommendedName>
</protein>
<keyword evidence="2" id="KW-1133">Transmembrane helix</keyword>
<organism evidence="3 4">
    <name type="scientific">Calicophoron daubneyi</name>
    <name type="common">Rumen fluke</name>
    <name type="synonym">Paramphistomum daubneyi</name>
    <dbReference type="NCBI Taxonomy" id="300641"/>
    <lineage>
        <taxon>Eukaryota</taxon>
        <taxon>Metazoa</taxon>
        <taxon>Spiralia</taxon>
        <taxon>Lophotrochozoa</taxon>
        <taxon>Platyhelminthes</taxon>
        <taxon>Trematoda</taxon>
        <taxon>Digenea</taxon>
        <taxon>Plagiorchiida</taxon>
        <taxon>Pronocephalata</taxon>
        <taxon>Paramphistomoidea</taxon>
        <taxon>Paramphistomidae</taxon>
        <taxon>Calicophoron</taxon>
    </lineage>
</organism>
<accession>A0AAV2TAM3</accession>
<evidence type="ECO:0000256" key="1">
    <source>
        <dbReference type="SAM" id="MobiDB-lite"/>
    </source>
</evidence>
<proteinExistence type="predicted"/>
<name>A0AAV2TAM3_CALDB</name>
<evidence type="ECO:0000313" key="3">
    <source>
        <dbReference type="EMBL" id="CAL5133109.1"/>
    </source>
</evidence>
<dbReference type="AlphaFoldDB" id="A0AAV2TAM3"/>
<reference evidence="3" key="1">
    <citation type="submission" date="2024-06" db="EMBL/GenBank/DDBJ databases">
        <authorList>
            <person name="Liu X."/>
            <person name="Lenzi L."/>
            <person name="Haldenby T S."/>
            <person name="Uol C."/>
        </authorList>
    </citation>
    <scope>NUCLEOTIDE SEQUENCE</scope>
</reference>
<dbReference type="EMBL" id="CAXLJL010000156">
    <property type="protein sequence ID" value="CAL5133109.1"/>
    <property type="molecule type" value="Genomic_DNA"/>
</dbReference>
<evidence type="ECO:0008006" key="5">
    <source>
        <dbReference type="Google" id="ProtNLM"/>
    </source>
</evidence>
<feature type="region of interest" description="Disordered" evidence="1">
    <location>
        <begin position="60"/>
        <end position="81"/>
    </location>
</feature>
<keyword evidence="2" id="KW-0812">Transmembrane</keyword>
<sequence length="81" mass="9257">MDIEKQSLPPDSSTNFWFYAIQFVMATFIYFVYRAVMKIGRETSTPNLYRLQMAQKPDCNCSSSPDANTLLGPNARPNRSI</sequence>
<evidence type="ECO:0000256" key="2">
    <source>
        <dbReference type="SAM" id="Phobius"/>
    </source>
</evidence>
<feature type="transmembrane region" description="Helical" evidence="2">
    <location>
        <begin position="16"/>
        <end position="33"/>
    </location>
</feature>
<dbReference type="Proteomes" id="UP001497525">
    <property type="component" value="Unassembled WGS sequence"/>
</dbReference>
<gene>
    <name evidence="3" type="ORF">CDAUBV1_LOCUS6393</name>
</gene>
<comment type="caution">
    <text evidence="3">The sequence shown here is derived from an EMBL/GenBank/DDBJ whole genome shotgun (WGS) entry which is preliminary data.</text>
</comment>
<evidence type="ECO:0000313" key="4">
    <source>
        <dbReference type="Proteomes" id="UP001497525"/>
    </source>
</evidence>
<keyword evidence="2" id="KW-0472">Membrane</keyword>